<protein>
    <recommendedName>
        <fullName evidence="3">Major tail protein</fullName>
    </recommendedName>
</protein>
<keyword evidence="2" id="KW-1185">Reference proteome</keyword>
<gene>
    <name evidence="1" type="ORF">GCM10009754_04540</name>
</gene>
<evidence type="ECO:0000313" key="1">
    <source>
        <dbReference type="EMBL" id="GAA1940423.1"/>
    </source>
</evidence>
<evidence type="ECO:0000313" key="2">
    <source>
        <dbReference type="Proteomes" id="UP001501116"/>
    </source>
</evidence>
<organism evidence="1 2">
    <name type="scientific">Amycolatopsis minnesotensis</name>
    <dbReference type="NCBI Taxonomy" id="337894"/>
    <lineage>
        <taxon>Bacteria</taxon>
        <taxon>Bacillati</taxon>
        <taxon>Actinomycetota</taxon>
        <taxon>Actinomycetes</taxon>
        <taxon>Pseudonocardiales</taxon>
        <taxon>Pseudonocardiaceae</taxon>
        <taxon>Amycolatopsis</taxon>
    </lineage>
</organism>
<dbReference type="Proteomes" id="UP001501116">
    <property type="component" value="Unassembled WGS sequence"/>
</dbReference>
<evidence type="ECO:0008006" key="3">
    <source>
        <dbReference type="Google" id="ProtNLM"/>
    </source>
</evidence>
<name>A0ABP5BC26_9PSEU</name>
<dbReference type="Pfam" id="PF25681">
    <property type="entry name" value="Phage_TTP_17"/>
    <property type="match status" value="1"/>
</dbReference>
<sequence>MALNDNAVLTAATGYIFTAPEGTTPPTPQAVDSFDPATGFPTWNNIGHTSRDDLPEFGYEGGDTETKGTWQSEALKTVVKEAAVDYVTWKLHQFDEEGLSLYYGQTNGSTTTGEFKVTGTGAATRRALLIVIVDGPTKIAFYAPKVDIRRSDAIELAVDEFSKLPLRATFLKDTTKNELFRWISLDTGVNPADPPAGG</sequence>
<dbReference type="RefSeq" id="WP_344412795.1">
    <property type="nucleotide sequence ID" value="NZ_BAAANN010000002.1"/>
</dbReference>
<dbReference type="InterPro" id="IPR058154">
    <property type="entry name" value="Bxb1_TTP-like"/>
</dbReference>
<proteinExistence type="predicted"/>
<accession>A0ABP5BC26</accession>
<reference evidence="2" key="1">
    <citation type="journal article" date="2019" name="Int. J. Syst. Evol. Microbiol.">
        <title>The Global Catalogue of Microorganisms (GCM) 10K type strain sequencing project: providing services to taxonomists for standard genome sequencing and annotation.</title>
        <authorList>
            <consortium name="The Broad Institute Genomics Platform"/>
            <consortium name="The Broad Institute Genome Sequencing Center for Infectious Disease"/>
            <person name="Wu L."/>
            <person name="Ma J."/>
        </authorList>
    </citation>
    <scope>NUCLEOTIDE SEQUENCE [LARGE SCALE GENOMIC DNA]</scope>
    <source>
        <strain evidence="2">JCM 14545</strain>
    </source>
</reference>
<comment type="caution">
    <text evidence="1">The sequence shown here is derived from an EMBL/GenBank/DDBJ whole genome shotgun (WGS) entry which is preliminary data.</text>
</comment>
<dbReference type="EMBL" id="BAAANN010000002">
    <property type="protein sequence ID" value="GAA1940423.1"/>
    <property type="molecule type" value="Genomic_DNA"/>
</dbReference>